<dbReference type="PROSITE" id="PS51819">
    <property type="entry name" value="VOC"/>
    <property type="match status" value="1"/>
</dbReference>
<evidence type="ECO:0000313" key="2">
    <source>
        <dbReference type="EMBL" id="SFM64381.1"/>
    </source>
</evidence>
<dbReference type="InterPro" id="IPR004360">
    <property type="entry name" value="Glyas_Fos-R_dOase_dom"/>
</dbReference>
<dbReference type="EMBL" id="FOUY01000001">
    <property type="protein sequence ID" value="SFM64381.1"/>
    <property type="molecule type" value="Genomic_DNA"/>
</dbReference>
<organism evidence="2 3">
    <name type="scientific">Pseudonocardia ammonioxydans</name>
    <dbReference type="NCBI Taxonomy" id="260086"/>
    <lineage>
        <taxon>Bacteria</taxon>
        <taxon>Bacillati</taxon>
        <taxon>Actinomycetota</taxon>
        <taxon>Actinomycetes</taxon>
        <taxon>Pseudonocardiales</taxon>
        <taxon>Pseudonocardiaceae</taxon>
        <taxon>Pseudonocardia</taxon>
    </lineage>
</organism>
<evidence type="ECO:0000259" key="1">
    <source>
        <dbReference type="PROSITE" id="PS51819"/>
    </source>
</evidence>
<name>A0A1I4SJ52_PSUAM</name>
<dbReference type="SUPFAM" id="SSF54593">
    <property type="entry name" value="Glyoxalase/Bleomycin resistance protein/Dihydroxybiphenyl dioxygenase"/>
    <property type="match status" value="1"/>
</dbReference>
<keyword evidence="3" id="KW-1185">Reference proteome</keyword>
<dbReference type="PANTHER" id="PTHR34109">
    <property type="entry name" value="BNAUNNG04460D PROTEIN-RELATED"/>
    <property type="match status" value="1"/>
</dbReference>
<dbReference type="InterPro" id="IPR037523">
    <property type="entry name" value="VOC_core"/>
</dbReference>
<sequence length="141" mass="14637">MTVQQLYPRLVVADADAAIDFYATAFGAELVERYTDGSGNVVHALLRAGSAVWAVKDGDAVDPPPQGPGAVILALYVDDPDAVAAAVLAGGGSVIFEVSDHPYGERGGRLADPFGHAWMISARTGGLSPAEIQQRTAEAYP</sequence>
<dbReference type="Gene3D" id="3.30.720.110">
    <property type="match status" value="1"/>
</dbReference>
<dbReference type="STRING" id="260086.SAMN05216207_1001463"/>
<dbReference type="InterPro" id="IPR029068">
    <property type="entry name" value="Glyas_Bleomycin-R_OHBP_Dase"/>
</dbReference>
<dbReference type="Proteomes" id="UP000199614">
    <property type="component" value="Unassembled WGS sequence"/>
</dbReference>
<evidence type="ECO:0000313" key="3">
    <source>
        <dbReference type="Proteomes" id="UP000199614"/>
    </source>
</evidence>
<gene>
    <name evidence="2" type="ORF">SAMN05216207_1001463</name>
</gene>
<dbReference type="RefSeq" id="WP_093336348.1">
    <property type="nucleotide sequence ID" value="NZ_FOUY01000001.1"/>
</dbReference>
<reference evidence="2 3" key="1">
    <citation type="submission" date="2016-10" db="EMBL/GenBank/DDBJ databases">
        <authorList>
            <person name="de Groot N.N."/>
        </authorList>
    </citation>
    <scope>NUCLEOTIDE SEQUENCE [LARGE SCALE GENOMIC DNA]</scope>
    <source>
        <strain evidence="2 3">CGMCC 4.1877</strain>
    </source>
</reference>
<protein>
    <submittedName>
        <fullName evidence="2">Uncharacterized conserved protein PhnB, glyoxalase superfamily</fullName>
    </submittedName>
</protein>
<dbReference type="Gene3D" id="3.30.720.120">
    <property type="match status" value="1"/>
</dbReference>
<dbReference type="PANTHER" id="PTHR34109:SF1">
    <property type="entry name" value="VOC DOMAIN-CONTAINING PROTEIN"/>
    <property type="match status" value="1"/>
</dbReference>
<feature type="domain" description="VOC" evidence="1">
    <location>
        <begin position="4"/>
        <end position="123"/>
    </location>
</feature>
<dbReference type="Pfam" id="PF00903">
    <property type="entry name" value="Glyoxalase"/>
    <property type="match status" value="1"/>
</dbReference>
<proteinExistence type="predicted"/>
<dbReference type="OrthoDB" id="9795306at2"/>
<dbReference type="AlphaFoldDB" id="A0A1I4SJ52"/>
<accession>A0A1I4SJ52</accession>